<evidence type="ECO:0000256" key="1">
    <source>
        <dbReference type="SAM" id="MobiDB-lite"/>
    </source>
</evidence>
<protein>
    <submittedName>
        <fullName evidence="2">Uncharacterized protein</fullName>
    </submittedName>
</protein>
<dbReference type="Proteomes" id="UP000270834">
    <property type="component" value="Unassembled WGS sequence"/>
</dbReference>
<evidence type="ECO:0000313" key="2">
    <source>
        <dbReference type="EMBL" id="RMS55107.1"/>
    </source>
</evidence>
<comment type="caution">
    <text evidence="2">The sequence shown here is derived from an EMBL/GenBank/DDBJ whole genome shotgun (WGS) entry which is preliminary data.</text>
</comment>
<feature type="region of interest" description="Disordered" evidence="1">
    <location>
        <begin position="339"/>
        <end position="361"/>
    </location>
</feature>
<reference evidence="2 3" key="1">
    <citation type="submission" date="2018-08" db="EMBL/GenBank/DDBJ databases">
        <title>Recombination of ecologically and evolutionarily significant loci maintains genetic cohesion in the Pseudomonas syringae species complex.</title>
        <authorList>
            <person name="Dillon M."/>
            <person name="Thakur S."/>
            <person name="Almeida R.N.D."/>
            <person name="Weir B.S."/>
            <person name="Guttman D.S."/>
        </authorList>
    </citation>
    <scope>NUCLEOTIDE SEQUENCE [LARGE SCALE GENOMIC DNA]</scope>
    <source>
        <strain evidence="2 3">ICMP 7846</strain>
    </source>
</reference>
<organism evidence="2 3">
    <name type="scientific">Pseudomonas aeruginosa</name>
    <dbReference type="NCBI Taxonomy" id="287"/>
    <lineage>
        <taxon>Bacteria</taxon>
        <taxon>Pseudomonadati</taxon>
        <taxon>Pseudomonadota</taxon>
        <taxon>Gammaproteobacteria</taxon>
        <taxon>Pseudomonadales</taxon>
        <taxon>Pseudomonadaceae</taxon>
        <taxon>Pseudomonas</taxon>
    </lineage>
</organism>
<name>A0A3M5E0T9_PSEAI</name>
<sequence length="361" mass="38719">MGADRFVDRLLVLQQFVEGTGAHCRPQAELQLAVQILQRFAQPREGGEHVAVAPIGGEVQAQADLVAGEDLLAADLQRLDTGVDQFHADLPVVAPETVLSGLQQAGKGAVDLEHADLERRHLDQQHCVQARQGAVAQVRLVQLGDQRGGQSIVLGQVDALQALLGLAFPVQSAAARCEQLHQHAVLVAQAGLVVAQVHPGEVALHQLRFALPQVAGQAVFELRGVQAEAFQAQAVVRIEAAVGARFEHGEEVAFGIQQAAFVLLHDKALQHFHLFIPFILPWCRCCRPVERRGWSAEEVGLADVLSIRSIPSIPGLPCPVPEPRAGRAGGGFGSLALSGLPGRLRSSPRPHRRVLPLSDCR</sequence>
<dbReference type="AlphaFoldDB" id="A0A3M5E0T9"/>
<evidence type="ECO:0000313" key="3">
    <source>
        <dbReference type="Proteomes" id="UP000270834"/>
    </source>
</evidence>
<proteinExistence type="predicted"/>
<accession>A0A3M5E0T9</accession>
<gene>
    <name evidence="2" type="ORF">ALP65_04596</name>
</gene>
<dbReference type="EMBL" id="RBSQ01000606">
    <property type="protein sequence ID" value="RMS55107.1"/>
    <property type="molecule type" value="Genomic_DNA"/>
</dbReference>